<organism evidence="23 24">
    <name type="scientific">Paraoerskovia sediminicola</name>
    <dbReference type="NCBI Taxonomy" id="1138587"/>
    <lineage>
        <taxon>Bacteria</taxon>
        <taxon>Bacillati</taxon>
        <taxon>Actinomycetota</taxon>
        <taxon>Actinomycetes</taxon>
        <taxon>Micrococcales</taxon>
        <taxon>Cellulomonadaceae</taxon>
        <taxon>Paraoerskovia</taxon>
    </lineage>
</organism>
<keyword evidence="10 19" id="KW-0067">ATP-binding</keyword>
<keyword evidence="14" id="KW-0046">Antibiotic resistance</keyword>
<dbReference type="NCBIfam" id="NF001756">
    <property type="entry name" value="PRK00484.1"/>
    <property type="match status" value="1"/>
</dbReference>
<dbReference type="InterPro" id="IPR002313">
    <property type="entry name" value="Lys-tRNA-ligase_II"/>
</dbReference>
<accession>A0ABM8G4E2</accession>
<feature type="transmembrane region" description="Helical" evidence="21">
    <location>
        <begin position="88"/>
        <end position="108"/>
    </location>
</feature>
<dbReference type="GO" id="GO:0016874">
    <property type="term" value="F:ligase activity"/>
    <property type="evidence" value="ECO:0007669"/>
    <property type="project" value="UniProtKB-KW"/>
</dbReference>
<evidence type="ECO:0000256" key="3">
    <source>
        <dbReference type="ARBA" id="ARBA00009968"/>
    </source>
</evidence>
<reference evidence="24" key="1">
    <citation type="journal article" date="2019" name="Int. J. Syst. Evol. Microbiol.">
        <title>The Global Catalogue of Microorganisms (GCM) 10K type strain sequencing project: providing services to taxonomists for standard genome sequencing and annotation.</title>
        <authorList>
            <consortium name="The Broad Institute Genomics Platform"/>
            <consortium name="The Broad Institute Genome Sequencing Center for Infectious Disease"/>
            <person name="Wu L."/>
            <person name="Ma J."/>
        </authorList>
    </citation>
    <scope>NUCLEOTIDE SEQUENCE [LARGE SCALE GENOMIC DNA]</scope>
    <source>
        <strain evidence="24">NBRC 108565</strain>
    </source>
</reference>
<feature type="binding site" evidence="19">
    <location>
        <position position="1057"/>
    </location>
    <ligand>
        <name>Mg(2+)</name>
        <dbReference type="ChEBI" id="CHEBI:18420"/>
        <label>2</label>
    </ligand>
</feature>
<dbReference type="SUPFAM" id="SSF50249">
    <property type="entry name" value="Nucleic acid-binding proteins"/>
    <property type="match status" value="1"/>
</dbReference>
<evidence type="ECO:0000256" key="12">
    <source>
        <dbReference type="ARBA" id="ARBA00023098"/>
    </source>
</evidence>
<evidence type="ECO:0000256" key="15">
    <source>
        <dbReference type="ARBA" id="ARBA00023268"/>
    </source>
</evidence>
<evidence type="ECO:0000256" key="8">
    <source>
        <dbReference type="ARBA" id="ARBA00022723"/>
    </source>
</evidence>
<evidence type="ECO:0000256" key="18">
    <source>
        <dbReference type="ARBA" id="ARBA00048573"/>
    </source>
</evidence>
<evidence type="ECO:0000256" key="17">
    <source>
        <dbReference type="ARBA" id="ARBA00047540"/>
    </source>
</evidence>
<evidence type="ECO:0000256" key="2">
    <source>
        <dbReference type="ARBA" id="ARBA00005270"/>
    </source>
</evidence>
<comment type="subcellular location">
    <subcellularLocation>
        <location evidence="1">Cell membrane</location>
        <topology evidence="1">Multi-pass membrane protein</topology>
    </subcellularLocation>
    <subcellularLocation>
        <location evidence="19">Cytoplasm</location>
    </subcellularLocation>
</comment>
<evidence type="ECO:0000313" key="24">
    <source>
        <dbReference type="Proteomes" id="UP001321475"/>
    </source>
</evidence>
<evidence type="ECO:0000256" key="21">
    <source>
        <dbReference type="SAM" id="Phobius"/>
    </source>
</evidence>
<dbReference type="Pfam" id="PF09924">
    <property type="entry name" value="LPG_synthase_C"/>
    <property type="match status" value="1"/>
</dbReference>
<dbReference type="Proteomes" id="UP001321475">
    <property type="component" value="Chromosome"/>
</dbReference>
<comment type="catalytic activity">
    <reaction evidence="17">
        <text>L-lysyl-tRNA(Lys) + a 1,2-diacyl-sn-glycero-3-phospho-(1'-sn-glycerol) = a 1,2-diacyl-sn-glycero-3-phospho-1'-(3'-O-L-lysyl)-sn-glycerol + tRNA(Lys)</text>
        <dbReference type="Rhea" id="RHEA:10668"/>
        <dbReference type="Rhea" id="RHEA-COMP:9696"/>
        <dbReference type="Rhea" id="RHEA-COMP:9697"/>
        <dbReference type="ChEBI" id="CHEBI:64716"/>
        <dbReference type="ChEBI" id="CHEBI:75792"/>
        <dbReference type="ChEBI" id="CHEBI:78442"/>
        <dbReference type="ChEBI" id="CHEBI:78529"/>
        <dbReference type="EC" id="2.3.2.3"/>
    </reaction>
</comment>
<dbReference type="InterPro" id="IPR045864">
    <property type="entry name" value="aa-tRNA-synth_II/BPL/LPL"/>
</dbReference>
<feature type="transmembrane region" description="Helical" evidence="21">
    <location>
        <begin position="54"/>
        <end position="76"/>
    </location>
</feature>
<dbReference type="InterPro" id="IPR031553">
    <property type="entry name" value="tRNA-synt_2_TM"/>
</dbReference>
<evidence type="ECO:0000256" key="5">
    <source>
        <dbReference type="ARBA" id="ARBA00022598"/>
    </source>
</evidence>
<dbReference type="NCBIfam" id="TIGR00499">
    <property type="entry name" value="lysS_bact"/>
    <property type="match status" value="1"/>
</dbReference>
<keyword evidence="21" id="KW-0472">Membrane</keyword>
<dbReference type="PROSITE" id="PS50862">
    <property type="entry name" value="AA_TRNA_LIGASE_II"/>
    <property type="match status" value="1"/>
</dbReference>
<dbReference type="InterPro" id="IPR012340">
    <property type="entry name" value="NA-bd_OB-fold"/>
</dbReference>
<evidence type="ECO:0000256" key="1">
    <source>
        <dbReference type="ARBA" id="ARBA00004651"/>
    </source>
</evidence>
<keyword evidence="5 19" id="KW-0436">Ligase</keyword>
<keyword evidence="9 19" id="KW-0547">Nucleotide-binding</keyword>
<dbReference type="PRINTS" id="PR00982">
    <property type="entry name" value="TRNASYNTHLYS"/>
</dbReference>
<keyword evidence="4" id="KW-1003">Cell membrane</keyword>
<dbReference type="Pfam" id="PF16995">
    <property type="entry name" value="tRNA-synt_2_TM"/>
    <property type="match status" value="1"/>
</dbReference>
<evidence type="ECO:0000256" key="14">
    <source>
        <dbReference type="ARBA" id="ARBA00023251"/>
    </source>
</evidence>
<dbReference type="Gene3D" id="2.40.50.140">
    <property type="entry name" value="Nucleic acid-binding proteins"/>
    <property type="match status" value="1"/>
</dbReference>
<keyword evidence="24" id="KW-1185">Reference proteome</keyword>
<comment type="similarity">
    <text evidence="2">In the N-terminal section; belongs to the LPG synthetase family.</text>
</comment>
<dbReference type="InterPro" id="IPR006195">
    <property type="entry name" value="aa-tRNA-synth_II"/>
</dbReference>
<dbReference type="EC" id="6.1.1.6" evidence="19"/>
<dbReference type="InterPro" id="IPR018149">
    <property type="entry name" value="Lys-tRNA-synth_II_C"/>
</dbReference>
<evidence type="ECO:0000256" key="6">
    <source>
        <dbReference type="ARBA" id="ARBA00022679"/>
    </source>
</evidence>
<evidence type="ECO:0000256" key="20">
    <source>
        <dbReference type="SAM" id="MobiDB-lite"/>
    </source>
</evidence>
<feature type="domain" description="Aminoacyl-transfer RNA synthetases class-II family profile" evidence="22">
    <location>
        <begin position="827"/>
        <end position="1137"/>
    </location>
</feature>
<comment type="function">
    <text evidence="16">Catalyzes the production of L-lysyl-tRNA(Lys)transfer and the transfer of a lysyl group from L-lysyl-tRNA(Lys) to membrane-bound phosphatidylglycerol (PG), which produces lysylphosphatidylglycerol (LPG), one of the components of the bacterial membrane with a positive net charge. LPG synthesis contributes to the resistance to cationic antimicrobial peptides (CAMPs) and likely protects M.tuberculosis against the CAMPs produced by competiting microorganisms (bacteriocins). In fact, the modification of anionic phosphatidylglycerol with positively charged L-lysine results in repulsion of the peptides.</text>
</comment>
<keyword evidence="7 21" id="KW-0812">Transmembrane</keyword>
<evidence type="ECO:0000256" key="11">
    <source>
        <dbReference type="ARBA" id="ARBA00022989"/>
    </source>
</evidence>
<evidence type="ECO:0000256" key="13">
    <source>
        <dbReference type="ARBA" id="ARBA00023146"/>
    </source>
</evidence>
<feature type="binding site" evidence="19">
    <location>
        <position position="1050"/>
    </location>
    <ligand>
        <name>Mg(2+)</name>
        <dbReference type="ChEBI" id="CHEBI:18420"/>
        <label>1</label>
    </ligand>
</feature>
<dbReference type="Gene3D" id="3.30.930.10">
    <property type="entry name" value="Bira Bifunctional Protein, Domain 2"/>
    <property type="match status" value="1"/>
</dbReference>
<feature type="transmembrane region" description="Helical" evidence="21">
    <location>
        <begin position="185"/>
        <end position="208"/>
    </location>
</feature>
<dbReference type="NCBIfam" id="NF002821">
    <property type="entry name" value="PRK02983.1"/>
    <property type="match status" value="1"/>
</dbReference>
<evidence type="ECO:0000256" key="10">
    <source>
        <dbReference type="ARBA" id="ARBA00022840"/>
    </source>
</evidence>
<sequence length="1141" mass="124023">MPTPDASHAQRSPNDATSAPHPTADPTPGSSQGSVPGPVQAPPVPRWADAVARWTARIVEVYLVWLVISVPLHLIAPGTTNRISSALGILNIPTSPSLFSIVLVLLIANGLRRRLRAAALFVIIVWLAPVILAGLVFAIAVALDADVSGSGLDGTFWAAVALATVSFVVLTAARRAFPARVVPGAFWRALLVLLAFVAASVVVSFALLEVVPSTVDGFANRLQWALSVSVGTSPHDAPFVADGTAPAWLHLVGGLISAVGLALAIGTFLRGAAADPRHEADVDLAVRRLMLENPSDDSLEYFATRDDRQAVFSADGRAAVSYRVVAGVALAAGDPVGDPLRWDAAIERWLATARSYGWTPAVLAASEAGARAFESAGLHPAVMGDEAILETRSLDLAAPSMRAVRHAVARPQKAGYTVRVRRQSEIPTSELTELTRLVEEWRHGEVERGFSMALDRLGDARDPRTTVVTAHDEDGTPRGLLSFVPWGRRGLSLDYMRRSPEAVSGVTELMITTLATEGRGSGVERISLNFAMFREIFESGTKVGASMVQRSTRRVLLLASRWWQLDSLYRSNQKYEPTWRTRYLCYGSATELTPVLVAAGQAEGFLPSFPRLFRRRDHAAVLDRPDIAERVADRVRAQEAELLTLTAPERKLTDQEAARHAKLDVLREAGMEPYPVGVPRTTSLAEARALAGADDATDNDPQTISVVGRVVRSRDLGGVKFAVLRERTDELQVMLTEDRPEARPDLWSAVVDLADHVSVTGTMTRSRTGETTLHVESWTMASKSLKAPPDKRRGLTDPEAKMRLRHVDLALNDTASRTLRGRSTAVRSLRESLATRGFIEVETPILQRVHGGANARPFNTHINAYDLDLYLRIAPELYLKQLAIGGIDRVFELGRNFRNEGADATHNPEFTSLEAYQAFGDYTTMRELTREMIVEAAIAVHGEPVSKRPDGTVVRLDGDWPVVGVHEAISRAAGEEVSPDTPIERVRALCDGFDVHAPDDATHGALITELYDELVEGPTQEPTFYTDFPVETSPLTRVHRTDPRLAERWDLVAFGAELGTAYSELVDPVDQRKRLTEQSLLAAAGDPEAMEVDESFLSALEFAMPPTGGLGIGVDRVYMMLIGASIRETLAFPFVKPSARG</sequence>
<feature type="transmembrane region" description="Helical" evidence="21">
    <location>
        <begin position="155"/>
        <end position="173"/>
    </location>
</feature>
<comment type="similarity">
    <text evidence="3">In the C-terminal section; belongs to the class-II aminoacyl-tRNA synthetase family.</text>
</comment>
<keyword evidence="12" id="KW-0443">Lipid metabolism</keyword>
<dbReference type="PANTHER" id="PTHR42918:SF15">
    <property type="entry name" value="LYSINE--TRNA LIGASE, CHLOROPLASTIC_MITOCHONDRIAL"/>
    <property type="match status" value="1"/>
</dbReference>
<keyword evidence="13 19" id="KW-0030">Aminoacyl-tRNA synthetase</keyword>
<dbReference type="Pfam" id="PF01336">
    <property type="entry name" value="tRNA_anti-codon"/>
    <property type="match status" value="1"/>
</dbReference>
<feature type="region of interest" description="Disordered" evidence="20">
    <location>
        <begin position="1"/>
        <end position="41"/>
    </location>
</feature>
<keyword evidence="15" id="KW-0511">Multifunctional enzyme</keyword>
<comment type="cofactor">
    <cofactor evidence="19">
        <name>Mg(2+)</name>
        <dbReference type="ChEBI" id="CHEBI:18420"/>
    </cofactor>
    <text evidence="19">Binds 3 Mg(2+) ions per subunit.</text>
</comment>
<gene>
    <name evidence="23" type="primary">lysS_2</name>
    <name evidence="19" type="synonym">lysS</name>
    <name evidence="23" type="ORF">GCM10025865_23460</name>
</gene>
<dbReference type="Pfam" id="PF00152">
    <property type="entry name" value="tRNA-synt_2"/>
    <property type="match status" value="1"/>
</dbReference>
<keyword evidence="19" id="KW-0460">Magnesium</keyword>
<dbReference type="SUPFAM" id="SSF55681">
    <property type="entry name" value="Class II aaRS and biotin synthetases"/>
    <property type="match status" value="1"/>
</dbReference>
<evidence type="ECO:0000259" key="22">
    <source>
        <dbReference type="PROSITE" id="PS50862"/>
    </source>
</evidence>
<feature type="transmembrane region" description="Helical" evidence="21">
    <location>
        <begin position="120"/>
        <end position="143"/>
    </location>
</feature>
<dbReference type="PANTHER" id="PTHR42918">
    <property type="entry name" value="LYSYL-TRNA SYNTHETASE"/>
    <property type="match status" value="1"/>
</dbReference>
<dbReference type="RefSeq" id="WP_286217382.1">
    <property type="nucleotide sequence ID" value="NZ_AP027729.1"/>
</dbReference>
<evidence type="ECO:0000256" key="7">
    <source>
        <dbReference type="ARBA" id="ARBA00022692"/>
    </source>
</evidence>
<comment type="similarity">
    <text evidence="19">Belongs to the class-II aminoacyl-tRNA synthetase family.</text>
</comment>
<keyword evidence="11 21" id="KW-1133">Transmembrane helix</keyword>
<keyword evidence="19" id="KW-0648">Protein biosynthesis</keyword>
<dbReference type="CDD" id="cd04322">
    <property type="entry name" value="LysRS_N"/>
    <property type="match status" value="1"/>
</dbReference>
<keyword evidence="8 19" id="KW-0479">Metal-binding</keyword>
<dbReference type="HAMAP" id="MF_00252">
    <property type="entry name" value="Lys_tRNA_synth_class2"/>
    <property type="match status" value="1"/>
</dbReference>
<dbReference type="EMBL" id="AP027729">
    <property type="protein sequence ID" value="BDZ43047.1"/>
    <property type="molecule type" value="Genomic_DNA"/>
</dbReference>
<dbReference type="InterPro" id="IPR004364">
    <property type="entry name" value="Aa-tRNA-synt_II"/>
</dbReference>
<dbReference type="InterPro" id="IPR024320">
    <property type="entry name" value="LPG_synthase_C"/>
</dbReference>
<feature type="transmembrane region" description="Helical" evidence="21">
    <location>
        <begin position="247"/>
        <end position="269"/>
    </location>
</feature>
<evidence type="ECO:0000256" key="9">
    <source>
        <dbReference type="ARBA" id="ARBA00022741"/>
    </source>
</evidence>
<keyword evidence="19" id="KW-0963">Cytoplasm</keyword>
<keyword evidence="6" id="KW-0808">Transferase</keyword>
<evidence type="ECO:0000313" key="23">
    <source>
        <dbReference type="EMBL" id="BDZ43047.1"/>
    </source>
</evidence>
<evidence type="ECO:0000256" key="4">
    <source>
        <dbReference type="ARBA" id="ARBA00022475"/>
    </source>
</evidence>
<proteinExistence type="inferred from homology"/>
<protein>
    <recommendedName>
        <fullName evidence="19">Lysine--tRNA ligase</fullName>
        <ecNumber evidence="19">6.1.1.6</ecNumber>
    </recommendedName>
    <alternativeName>
        <fullName evidence="19">Lysyl-tRNA synthetase</fullName>
        <shortName evidence="19">LysRS</shortName>
    </alternativeName>
</protein>
<dbReference type="InterPro" id="IPR004365">
    <property type="entry name" value="NA-bd_OB_tRNA"/>
</dbReference>
<evidence type="ECO:0000256" key="16">
    <source>
        <dbReference type="ARBA" id="ARBA00024681"/>
    </source>
</evidence>
<name>A0ABM8G4E2_9CELL</name>
<comment type="subunit">
    <text evidence="19">Homodimer.</text>
</comment>
<comment type="catalytic activity">
    <reaction evidence="18 19">
        <text>tRNA(Lys) + L-lysine + ATP = L-lysyl-tRNA(Lys) + AMP + diphosphate</text>
        <dbReference type="Rhea" id="RHEA:20792"/>
        <dbReference type="Rhea" id="RHEA-COMP:9696"/>
        <dbReference type="Rhea" id="RHEA-COMP:9697"/>
        <dbReference type="ChEBI" id="CHEBI:30616"/>
        <dbReference type="ChEBI" id="CHEBI:32551"/>
        <dbReference type="ChEBI" id="CHEBI:33019"/>
        <dbReference type="ChEBI" id="CHEBI:78442"/>
        <dbReference type="ChEBI" id="CHEBI:78529"/>
        <dbReference type="ChEBI" id="CHEBI:456215"/>
        <dbReference type="EC" id="6.1.1.6"/>
    </reaction>
</comment>
<evidence type="ECO:0000256" key="19">
    <source>
        <dbReference type="HAMAP-Rule" id="MF_00252"/>
    </source>
</evidence>
<dbReference type="InterPro" id="IPR044136">
    <property type="entry name" value="Lys-tRNA-ligase_II_N"/>
</dbReference>
<feature type="binding site" evidence="19">
    <location>
        <position position="1057"/>
    </location>
    <ligand>
        <name>Mg(2+)</name>
        <dbReference type="ChEBI" id="CHEBI:18420"/>
        <label>1</label>
    </ligand>
</feature>